<accession>A0A8B7NVP1</accession>
<evidence type="ECO:0000256" key="1">
    <source>
        <dbReference type="ARBA" id="ARBA00022737"/>
    </source>
</evidence>
<keyword evidence="2" id="KW-0802">TPR repeat</keyword>
<organism evidence="6 7">
    <name type="scientific">Hyalella azteca</name>
    <name type="common">Amphipod</name>
    <dbReference type="NCBI Taxonomy" id="294128"/>
    <lineage>
        <taxon>Eukaryota</taxon>
        <taxon>Metazoa</taxon>
        <taxon>Ecdysozoa</taxon>
        <taxon>Arthropoda</taxon>
        <taxon>Crustacea</taxon>
        <taxon>Multicrustacea</taxon>
        <taxon>Malacostraca</taxon>
        <taxon>Eumalacostraca</taxon>
        <taxon>Peracarida</taxon>
        <taxon>Amphipoda</taxon>
        <taxon>Senticaudata</taxon>
        <taxon>Talitrida</taxon>
        <taxon>Talitroidea</taxon>
        <taxon>Hyalellidae</taxon>
        <taxon>Hyalella</taxon>
    </lineage>
</organism>
<dbReference type="PANTHER" id="PTHR44809:SF1">
    <property type="entry name" value="PROTEIN O-MANNOSYL-TRANSFERASE TMTC1"/>
    <property type="match status" value="1"/>
</dbReference>
<evidence type="ECO:0000259" key="5">
    <source>
        <dbReference type="Pfam" id="PF08409"/>
    </source>
</evidence>
<evidence type="ECO:0000256" key="2">
    <source>
        <dbReference type="ARBA" id="ARBA00022803"/>
    </source>
</evidence>
<keyword evidence="4" id="KW-0812">Transmembrane</keyword>
<feature type="domain" description="DUF1736" evidence="5">
    <location>
        <begin position="63"/>
        <end position="135"/>
    </location>
</feature>
<protein>
    <submittedName>
        <fullName evidence="7">Protein O-mannosyl-transferase TMTC1</fullName>
    </submittedName>
</protein>
<dbReference type="RefSeq" id="XP_018017823.2">
    <property type="nucleotide sequence ID" value="XM_018162334.2"/>
</dbReference>
<gene>
    <name evidence="7" type="primary">LOC108674395</name>
</gene>
<dbReference type="GeneID" id="108674395"/>
<dbReference type="OrthoDB" id="1658288at2759"/>
<evidence type="ECO:0000256" key="3">
    <source>
        <dbReference type="ARBA" id="ARBA00023136"/>
    </source>
</evidence>
<keyword evidence="1" id="KW-0677">Repeat</keyword>
<dbReference type="KEGG" id="hazt:108674395"/>
<sequence>MVNPACISNNMAGNCVCCESSSNCLHSPASNCTSALQQLSKRLLSLLLTAGVLLGLRLWMLRGSSPAFSDQDNPASFSPHLITRVLTFCYLPALNFWLLLCPWQLSHDWQMGTVPLVNSFADSRNLASLVFYTTLAMIVCRALQTSKVGGYDGGRVTRMGLALLVLPFLPATNIFFRVGFVLAERILYIPR</sequence>
<feature type="transmembrane region" description="Helical" evidence="4">
    <location>
        <begin position="126"/>
        <end position="144"/>
    </location>
</feature>
<dbReference type="Proteomes" id="UP000694843">
    <property type="component" value="Unplaced"/>
</dbReference>
<keyword evidence="3 4" id="KW-0472">Membrane</keyword>
<proteinExistence type="predicted"/>
<feature type="transmembrane region" description="Helical" evidence="4">
    <location>
        <begin position="164"/>
        <end position="183"/>
    </location>
</feature>
<evidence type="ECO:0000313" key="6">
    <source>
        <dbReference type="Proteomes" id="UP000694843"/>
    </source>
</evidence>
<reference evidence="7" key="1">
    <citation type="submission" date="2025-08" db="UniProtKB">
        <authorList>
            <consortium name="RefSeq"/>
        </authorList>
    </citation>
    <scope>IDENTIFICATION</scope>
    <source>
        <tissue evidence="7">Whole organism</tissue>
    </source>
</reference>
<evidence type="ECO:0000313" key="7">
    <source>
        <dbReference type="RefSeq" id="XP_018017823.2"/>
    </source>
</evidence>
<keyword evidence="4" id="KW-1133">Transmembrane helix</keyword>
<dbReference type="Pfam" id="PF08409">
    <property type="entry name" value="TMTC_DUF1736"/>
    <property type="match status" value="1"/>
</dbReference>
<keyword evidence="6" id="KW-1185">Reference proteome</keyword>
<name>A0A8B7NVP1_HYAAZ</name>
<dbReference type="OMA" id="NCVCCES"/>
<dbReference type="AlphaFoldDB" id="A0A8B7NVP1"/>
<feature type="transmembrane region" description="Helical" evidence="4">
    <location>
        <begin position="43"/>
        <end position="61"/>
    </location>
</feature>
<feature type="transmembrane region" description="Helical" evidence="4">
    <location>
        <begin position="81"/>
        <end position="105"/>
    </location>
</feature>
<dbReference type="PANTHER" id="PTHR44809">
    <property type="match status" value="1"/>
</dbReference>
<dbReference type="InterPro" id="IPR052943">
    <property type="entry name" value="TMTC_O-mannosyl-trnsfr"/>
</dbReference>
<evidence type="ECO:0000256" key="4">
    <source>
        <dbReference type="SAM" id="Phobius"/>
    </source>
</evidence>
<dbReference type="InterPro" id="IPR013618">
    <property type="entry name" value="TMTC_DUF1736"/>
</dbReference>